<sequence>MLVLTADGSITRYTPDDHPNVNLLSISTLSVPKHDLLTTNAAWNSAAGGSTGFFGYSSDYQSSEEGDELASSGPSLVNGFSVQWATSHRVVAMALEELTNSGVFYLLRPVCSVGAASGRRGAGKMNSFYGNKPPGASHQRRPLPQRGHIPAHNLMRLAFLDFATGRVRLLEGGPLVFLTDEPTAPANLQDRPIDPHNVTQSSAKSRSRKSSGRGEGTAVVTGLQRPRWDLTFDPINQVLFWSDSLTGHVGVEDARTGASLGLIANASDTSRTVLEIVVEARSGQLFWLTASQPDRSESYPPHVWLNCRIEITYLDGSFRRVLYDASHTSCPHSLAYSAKLARLYWADPTTGEIKTIQVSVSKVYSCRLYTLTVNTGGNRARNYLRIEKNL</sequence>
<protein>
    <submittedName>
        <fullName evidence="2">Uncharacterized protein</fullName>
    </submittedName>
</protein>
<proteinExistence type="predicted"/>
<organism evidence="2 3">
    <name type="scientific">Dibothriocephalus latus</name>
    <name type="common">Fish tapeworm</name>
    <name type="synonym">Diphyllobothrium latum</name>
    <dbReference type="NCBI Taxonomy" id="60516"/>
    <lineage>
        <taxon>Eukaryota</taxon>
        <taxon>Metazoa</taxon>
        <taxon>Spiralia</taxon>
        <taxon>Lophotrochozoa</taxon>
        <taxon>Platyhelminthes</taxon>
        <taxon>Cestoda</taxon>
        <taxon>Eucestoda</taxon>
        <taxon>Diphyllobothriidea</taxon>
        <taxon>Diphyllobothriidae</taxon>
        <taxon>Dibothriocephalus</taxon>
    </lineage>
</organism>
<dbReference type="OrthoDB" id="72419at2759"/>
<dbReference type="Proteomes" id="UP000281553">
    <property type="component" value="Unassembled WGS sequence"/>
</dbReference>
<dbReference type="EMBL" id="UYRU01065128">
    <property type="protein sequence ID" value="VDN16236.1"/>
    <property type="molecule type" value="Genomic_DNA"/>
</dbReference>
<keyword evidence="3" id="KW-1185">Reference proteome</keyword>
<dbReference type="SUPFAM" id="SSF63825">
    <property type="entry name" value="YWTD domain"/>
    <property type="match status" value="1"/>
</dbReference>
<evidence type="ECO:0000256" key="1">
    <source>
        <dbReference type="SAM" id="MobiDB-lite"/>
    </source>
</evidence>
<evidence type="ECO:0000313" key="2">
    <source>
        <dbReference type="EMBL" id="VDN16236.1"/>
    </source>
</evidence>
<evidence type="ECO:0000313" key="3">
    <source>
        <dbReference type="Proteomes" id="UP000281553"/>
    </source>
</evidence>
<dbReference type="InterPro" id="IPR011042">
    <property type="entry name" value="6-blade_b-propeller_TolB-like"/>
</dbReference>
<accession>A0A3P7PE23</accession>
<name>A0A3P7PE23_DIBLA</name>
<gene>
    <name evidence="2" type="ORF">DILT_LOCUS12067</name>
</gene>
<feature type="region of interest" description="Disordered" evidence="1">
    <location>
        <begin position="185"/>
        <end position="220"/>
    </location>
</feature>
<dbReference type="Gene3D" id="2.120.10.30">
    <property type="entry name" value="TolB, C-terminal domain"/>
    <property type="match status" value="1"/>
</dbReference>
<dbReference type="AlphaFoldDB" id="A0A3P7PE23"/>
<reference evidence="2 3" key="1">
    <citation type="submission" date="2018-11" db="EMBL/GenBank/DDBJ databases">
        <authorList>
            <consortium name="Pathogen Informatics"/>
        </authorList>
    </citation>
    <scope>NUCLEOTIDE SEQUENCE [LARGE SCALE GENOMIC DNA]</scope>
</reference>